<dbReference type="PANTHER" id="PTHR47018:SF1">
    <property type="entry name" value="TESMIN_TSO1-LIKE CXC DOMAIN-CONTAINING PROTEIN"/>
    <property type="match status" value="1"/>
</dbReference>
<organism evidence="1 2">
    <name type="scientific">Dreissena polymorpha</name>
    <name type="common">Zebra mussel</name>
    <name type="synonym">Mytilus polymorpha</name>
    <dbReference type="NCBI Taxonomy" id="45954"/>
    <lineage>
        <taxon>Eukaryota</taxon>
        <taxon>Metazoa</taxon>
        <taxon>Spiralia</taxon>
        <taxon>Lophotrochozoa</taxon>
        <taxon>Mollusca</taxon>
        <taxon>Bivalvia</taxon>
        <taxon>Autobranchia</taxon>
        <taxon>Heteroconchia</taxon>
        <taxon>Euheterodonta</taxon>
        <taxon>Imparidentia</taxon>
        <taxon>Neoheterodontei</taxon>
        <taxon>Myida</taxon>
        <taxon>Dreissenoidea</taxon>
        <taxon>Dreissenidae</taxon>
        <taxon>Dreissena</taxon>
    </lineage>
</organism>
<reference evidence="1" key="1">
    <citation type="journal article" date="2019" name="bioRxiv">
        <title>The Genome of the Zebra Mussel, Dreissena polymorpha: A Resource for Invasive Species Research.</title>
        <authorList>
            <person name="McCartney M.A."/>
            <person name="Auch B."/>
            <person name="Kono T."/>
            <person name="Mallez S."/>
            <person name="Zhang Y."/>
            <person name="Obille A."/>
            <person name="Becker A."/>
            <person name="Abrahante J.E."/>
            <person name="Garbe J."/>
            <person name="Badalamenti J.P."/>
            <person name="Herman A."/>
            <person name="Mangelson H."/>
            <person name="Liachko I."/>
            <person name="Sullivan S."/>
            <person name="Sone E.D."/>
            <person name="Koren S."/>
            <person name="Silverstein K.A.T."/>
            <person name="Beckman K.B."/>
            <person name="Gohl D.M."/>
        </authorList>
    </citation>
    <scope>NUCLEOTIDE SEQUENCE</scope>
    <source>
        <strain evidence="1">Duluth1</strain>
        <tissue evidence="1">Whole animal</tissue>
    </source>
</reference>
<evidence type="ECO:0000313" key="1">
    <source>
        <dbReference type="EMBL" id="KAH3740984.1"/>
    </source>
</evidence>
<accession>A0A9D4DA73</accession>
<dbReference type="PANTHER" id="PTHR47018">
    <property type="entry name" value="CXC DOMAIN-CONTAINING PROTEIN-RELATED"/>
    <property type="match status" value="1"/>
</dbReference>
<dbReference type="EMBL" id="JAIWYP010000011">
    <property type="protein sequence ID" value="KAH3740984.1"/>
    <property type="molecule type" value="Genomic_DNA"/>
</dbReference>
<dbReference type="Proteomes" id="UP000828390">
    <property type="component" value="Unassembled WGS sequence"/>
</dbReference>
<comment type="caution">
    <text evidence="1">The sequence shown here is derived from an EMBL/GenBank/DDBJ whole genome shotgun (WGS) entry which is preliminary data.</text>
</comment>
<protein>
    <submittedName>
        <fullName evidence="1">Uncharacterized protein</fullName>
    </submittedName>
</protein>
<dbReference type="AlphaFoldDB" id="A0A9D4DA73"/>
<gene>
    <name evidence="1" type="ORF">DPMN_047702</name>
</gene>
<keyword evidence="2" id="KW-1185">Reference proteome</keyword>
<sequence>MTMNIDRRLNECARTLNDGKLLDTLIGGDAVAQEHKYNKYCLSSLNYREKAHLLRLDDQENCDSLENEVYPLVFSDLVTFIMESKSKSTDPIVFCLADLVKMFKQ</sequence>
<proteinExistence type="predicted"/>
<evidence type="ECO:0000313" key="2">
    <source>
        <dbReference type="Proteomes" id="UP000828390"/>
    </source>
</evidence>
<name>A0A9D4DA73_DREPO</name>
<reference evidence="1" key="2">
    <citation type="submission" date="2020-11" db="EMBL/GenBank/DDBJ databases">
        <authorList>
            <person name="McCartney M.A."/>
            <person name="Auch B."/>
            <person name="Kono T."/>
            <person name="Mallez S."/>
            <person name="Becker A."/>
            <person name="Gohl D.M."/>
            <person name="Silverstein K.A.T."/>
            <person name="Koren S."/>
            <person name="Bechman K.B."/>
            <person name="Herman A."/>
            <person name="Abrahante J.E."/>
            <person name="Garbe J."/>
        </authorList>
    </citation>
    <scope>NUCLEOTIDE SEQUENCE</scope>
    <source>
        <strain evidence="1">Duluth1</strain>
        <tissue evidence="1">Whole animal</tissue>
    </source>
</reference>